<dbReference type="AlphaFoldDB" id="I2FQ15"/>
<dbReference type="EMBL" id="CAGI01000140">
    <property type="protein sequence ID" value="CCF49008.1"/>
    <property type="molecule type" value="Genomic_DNA"/>
</dbReference>
<dbReference type="OMA" id="WQDQLLD"/>
<dbReference type="Pfam" id="PF08101">
    <property type="entry name" value="Msb1-Mug8_dom"/>
    <property type="match status" value="1"/>
</dbReference>
<name>I2FQ15_USTHO</name>
<sequence>MTSRKLFSRLRKAAPRSSEHAHPPYTNGHAHSGSHFSDTTHDERVLRRTDTNHSTSALSSVSTSSRTSKFFRRFARSKPPPVPSLPPALVLDLDAGHALPRTSSTTTRTGGQGGQPTAAAAIIAQSNAAYASAKPAPLQRREMLQALTNAHLDVAQMRDLVRMCGLQIRERGLDTPGLFRPFRIAESGESVQHMLQLFLLSLDTSTYIAVFPILPENALDRLERSSTRPQSAQDKAKIACEELDKELRYASPHDIVSVLKWGLRHMRLQCSDFNCKSSDEWYDCFCSLERESRYQPRAIADFLHPKLPQATAELLSETLDLVASVAAHSSSNHMSASALCKSLGFWLLGRIGVAHPPPTFDELKETVDKASAMVEHLLLAHIRSQAAVTYAMPLRLTELVQKYPHIKQGSSTPGLPPAFASRPVPTLRIDLKSENILVSQAKPRVPSSTLADALEAQAADGIEGEEGELWGQTMLAMDSDIGEGTGRGYELLIDEHVRILRKVDEAIALNTEKHSGLSDAATAAATLAETKANRRRSQSLSDLRNPYLPTPANRPLFPLPESGTSSPAKGSTPKRKAVPFANLSSEALEETPDHPPPPLPSNQDFFNGGLQPSQSWRSFSETGFGIMSTASSDLSLTQLHLRPTHPSLPTRRSPRGALHRVRSTTSNGYRRKTAFPLPPAHTGIEGVGVKKINTVTKATMVEMDTSFAILWQDQLLDSSPCASFPSLVFVQLNSHTATCLRQKEREHIWLLIVENVVPPRPPTPPNSGGGKAGKGGKGGWDADSQWAERRSVFGAQSIKSVRMRLRRVSTVIGNGVSGRNRKQQQLETVEGEIATAT</sequence>
<protein>
    <recommendedName>
        <fullName evidence="2">Meiotically up-regulated protein Msb1/Mug8 domain-containing protein</fullName>
    </recommendedName>
</protein>
<evidence type="ECO:0000256" key="1">
    <source>
        <dbReference type="SAM" id="MobiDB-lite"/>
    </source>
</evidence>
<dbReference type="PANTHER" id="PTHR28093:SF1">
    <property type="entry name" value="MORPHOGENESIS-RELATED PROTEIN MSB1"/>
    <property type="match status" value="1"/>
</dbReference>
<dbReference type="InterPro" id="IPR012965">
    <property type="entry name" value="Msb1/Mug8_dom"/>
</dbReference>
<dbReference type="STRING" id="1128400.I2FQ15"/>
<evidence type="ECO:0000259" key="2">
    <source>
        <dbReference type="Pfam" id="PF08101"/>
    </source>
</evidence>
<gene>
    <name evidence="3" type="ORF">UHOR_08604</name>
</gene>
<keyword evidence="4" id="KW-1185">Reference proteome</keyword>
<comment type="caution">
    <text evidence="3">The sequence shown here is derived from an EMBL/GenBank/DDBJ whole genome shotgun (WGS) entry which is preliminary data.</text>
</comment>
<dbReference type="eggNOG" id="ENOG502S5FF">
    <property type="taxonomic scope" value="Eukaryota"/>
</dbReference>
<proteinExistence type="predicted"/>
<organism evidence="3 4">
    <name type="scientific">Ustilago hordei</name>
    <name type="common">Barley covered smut fungus</name>
    <dbReference type="NCBI Taxonomy" id="120017"/>
    <lineage>
        <taxon>Eukaryota</taxon>
        <taxon>Fungi</taxon>
        <taxon>Dikarya</taxon>
        <taxon>Basidiomycota</taxon>
        <taxon>Ustilaginomycotina</taxon>
        <taxon>Ustilaginomycetes</taxon>
        <taxon>Ustilaginales</taxon>
        <taxon>Ustilaginaceae</taxon>
        <taxon>Ustilago</taxon>
    </lineage>
</organism>
<evidence type="ECO:0000313" key="4">
    <source>
        <dbReference type="Proteomes" id="UP000006174"/>
    </source>
</evidence>
<feature type="region of interest" description="Disordered" evidence="1">
    <location>
        <begin position="816"/>
        <end position="837"/>
    </location>
</feature>
<dbReference type="PANTHER" id="PTHR28093">
    <property type="entry name" value="MORPHOGENESIS-RELATED PROTEIN MSB1"/>
    <property type="match status" value="1"/>
</dbReference>
<feature type="region of interest" description="Disordered" evidence="1">
    <location>
        <begin position="529"/>
        <end position="612"/>
    </location>
</feature>
<evidence type="ECO:0000313" key="3">
    <source>
        <dbReference type="EMBL" id="CCF49008.1"/>
    </source>
</evidence>
<reference evidence="3 4" key="1">
    <citation type="journal article" date="2012" name="Plant Cell">
        <title>Genome comparison of barley and maize smut fungi reveals targeted loss of RNA silencing components and species-specific presence of transposable elements.</title>
        <authorList>
            <person name="Laurie J.D."/>
            <person name="Ali S."/>
            <person name="Linning R."/>
            <person name="Mannhaupt G."/>
            <person name="Wong P."/>
            <person name="Gueldener U."/>
            <person name="Muensterkoetter M."/>
            <person name="Moore R."/>
            <person name="Kahmann R."/>
            <person name="Bakkeren G."/>
            <person name="Schirawski J."/>
        </authorList>
    </citation>
    <scope>NUCLEOTIDE SEQUENCE [LARGE SCALE GENOMIC DNA]</scope>
    <source>
        <strain evidence="4">Uh4875-4</strain>
    </source>
</reference>
<dbReference type="HOGENOM" id="CLU_014282_0_0_1"/>
<feature type="compositionally biased region" description="Gly residues" evidence="1">
    <location>
        <begin position="767"/>
        <end position="779"/>
    </location>
</feature>
<feature type="domain" description="Meiotically up-regulated protein Msb1/Mug8" evidence="2">
    <location>
        <begin position="230"/>
        <end position="404"/>
    </location>
</feature>
<dbReference type="InterPro" id="IPR037508">
    <property type="entry name" value="Msb1/Mug8"/>
</dbReference>
<dbReference type="InterPro" id="IPR008936">
    <property type="entry name" value="Rho_GTPase_activation_prot"/>
</dbReference>
<accession>I2FQ15</accession>
<dbReference type="Gene3D" id="1.10.555.10">
    <property type="entry name" value="Rho GTPase activation protein"/>
    <property type="match status" value="1"/>
</dbReference>
<feature type="region of interest" description="Disordered" evidence="1">
    <location>
        <begin position="643"/>
        <end position="677"/>
    </location>
</feature>
<feature type="compositionally biased region" description="Basic residues" evidence="1">
    <location>
        <begin position="1"/>
        <end position="14"/>
    </location>
</feature>
<feature type="region of interest" description="Disordered" evidence="1">
    <location>
        <begin position="759"/>
        <end position="782"/>
    </location>
</feature>
<feature type="compositionally biased region" description="Basic residues" evidence="1">
    <location>
        <begin position="652"/>
        <end position="662"/>
    </location>
</feature>
<feature type="region of interest" description="Disordered" evidence="1">
    <location>
        <begin position="1"/>
        <end position="41"/>
    </location>
</feature>
<feature type="compositionally biased region" description="Polar residues" evidence="1">
    <location>
        <begin position="601"/>
        <end position="612"/>
    </location>
</feature>
<dbReference type="Proteomes" id="UP000006174">
    <property type="component" value="Unassembled WGS sequence"/>
</dbReference>
<dbReference type="SUPFAM" id="SSF48350">
    <property type="entry name" value="GTPase activation domain, GAP"/>
    <property type="match status" value="1"/>
</dbReference>